<dbReference type="InterPro" id="IPR053167">
    <property type="entry name" value="Spore_coat_component"/>
</dbReference>
<dbReference type="EMBL" id="JBHRTP010000043">
    <property type="protein sequence ID" value="MFC3109193.1"/>
    <property type="molecule type" value="Genomic_DNA"/>
</dbReference>
<name>A0ABV7F2A1_9BURK</name>
<evidence type="ECO:0000313" key="4">
    <source>
        <dbReference type="Proteomes" id="UP001595530"/>
    </source>
</evidence>
<evidence type="ECO:0000313" key="3">
    <source>
        <dbReference type="EMBL" id="MFC3109193.1"/>
    </source>
</evidence>
<organism evidence="3 4">
    <name type="scientific">Undibacterium arcticum</name>
    <dbReference type="NCBI Taxonomy" id="1762892"/>
    <lineage>
        <taxon>Bacteria</taxon>
        <taxon>Pseudomonadati</taxon>
        <taxon>Pseudomonadota</taxon>
        <taxon>Betaproteobacteria</taxon>
        <taxon>Burkholderiales</taxon>
        <taxon>Oxalobacteraceae</taxon>
        <taxon>Undibacterium</taxon>
    </lineage>
</organism>
<reference evidence="4" key="1">
    <citation type="journal article" date="2019" name="Int. J. Syst. Evol. Microbiol.">
        <title>The Global Catalogue of Microorganisms (GCM) 10K type strain sequencing project: providing services to taxonomists for standard genome sequencing and annotation.</title>
        <authorList>
            <consortium name="The Broad Institute Genomics Platform"/>
            <consortium name="The Broad Institute Genome Sequencing Center for Infectious Disease"/>
            <person name="Wu L."/>
            <person name="Ma J."/>
        </authorList>
    </citation>
    <scope>NUCLEOTIDE SEQUENCE [LARGE SCALE GENOMIC DNA]</scope>
    <source>
        <strain evidence="4">KCTC 42986</strain>
    </source>
</reference>
<dbReference type="InterPro" id="IPR007893">
    <property type="entry name" value="Spore_coat_U/FanG"/>
</dbReference>
<feature type="chain" id="PRO_5045061755" evidence="1">
    <location>
        <begin position="25"/>
        <end position="180"/>
    </location>
</feature>
<evidence type="ECO:0000256" key="1">
    <source>
        <dbReference type="SAM" id="SignalP"/>
    </source>
</evidence>
<dbReference type="Pfam" id="PF05229">
    <property type="entry name" value="SCPU"/>
    <property type="match status" value="1"/>
</dbReference>
<evidence type="ECO:0000259" key="2">
    <source>
        <dbReference type="Pfam" id="PF05229"/>
    </source>
</evidence>
<keyword evidence="4" id="KW-1185">Reference proteome</keyword>
<keyword evidence="1" id="KW-0732">Signal</keyword>
<proteinExistence type="predicted"/>
<feature type="signal peptide" evidence="1">
    <location>
        <begin position="1"/>
        <end position="24"/>
    </location>
</feature>
<sequence length="180" mass="17849">MQSRHIVQAAIAAAFLLSTGAASAGTATSSFNVTATVAANCTITTTPVAFGAYDPVVTNASTALNANGTVSIACTKGAAPNVTLGAGANASGATRRMKGAVATPDYLTYELYLPPTTVPGAACSYTAPTVWNTSGPANILTATAAPSKAARSYNVCGSVQSAQDVAADSYTDTVVATVNF</sequence>
<dbReference type="PANTHER" id="PTHR37089">
    <property type="entry name" value="PROTEIN U-RELATED"/>
    <property type="match status" value="1"/>
</dbReference>
<gene>
    <name evidence="3" type="ORF">ACFOFO_14680</name>
</gene>
<comment type="caution">
    <text evidence="3">The sequence shown here is derived from an EMBL/GenBank/DDBJ whole genome shotgun (WGS) entry which is preliminary data.</text>
</comment>
<feature type="domain" description="Spore coat protein U/FanG" evidence="2">
    <location>
        <begin position="28"/>
        <end position="177"/>
    </location>
</feature>
<dbReference type="Proteomes" id="UP001595530">
    <property type="component" value="Unassembled WGS sequence"/>
</dbReference>
<accession>A0ABV7F2A1</accession>
<dbReference type="RefSeq" id="WP_390325209.1">
    <property type="nucleotide sequence ID" value="NZ_JBHRTP010000043.1"/>
</dbReference>
<protein>
    <submittedName>
        <fullName evidence="3">Spore coat U domain-containing protein</fullName>
    </submittedName>
</protein>
<dbReference type="PANTHER" id="PTHR37089:SF1">
    <property type="entry name" value="MEMBRANE PROTEIN"/>
    <property type="match status" value="1"/>
</dbReference>